<keyword evidence="1" id="KW-1133">Transmembrane helix</keyword>
<name>A0AAF3F2K1_9BILA</name>
<proteinExistence type="predicted"/>
<keyword evidence="1" id="KW-0472">Membrane</keyword>
<dbReference type="Gene3D" id="3.40.720.10">
    <property type="entry name" value="Alkaline Phosphatase, subunit A"/>
    <property type="match status" value="1"/>
</dbReference>
<keyword evidence="2" id="KW-1185">Reference proteome</keyword>
<accession>A0AAF3F2K1</accession>
<evidence type="ECO:0000313" key="2">
    <source>
        <dbReference type="Proteomes" id="UP000887575"/>
    </source>
</evidence>
<dbReference type="PANTHER" id="PTHR10974:SF75">
    <property type="entry name" value="SULFATASE DOMAIN-CONTAINING PROTEIN"/>
    <property type="match status" value="1"/>
</dbReference>
<protein>
    <submittedName>
        <fullName evidence="3">Uncharacterized protein</fullName>
    </submittedName>
</protein>
<dbReference type="AlphaFoldDB" id="A0AAF3F2K1"/>
<sequence>MCIGERIFFLLTTLFLSLYFFISNAPNSREKLDVTTWETISPKYARDLPNLSTNSPKDLFDKCDLKIHNAFDSEISRATLPKDPLEGCNREYTPSTIFENGEISISPNWLKKVRKCQARCHFYKSVTEFTAGEWVELWPNEWKQMECDFVFAQCIGHTGKIVDKHMHTQIFETDFRTVTASPSHHHSSSPNFRPDVHIFLIDSVASTQAQRSLPKTLRFLQDQMNAVLFHHLNKVGDNSRPNGYALLLGKRTVADAREIFGASDLKPEMKFSDTCFKYRDDDPVIFKEYEKAGYKTLNNEEYETGDVWTWPKCFGFQRQPTTHNFRPFPASLHADDFLKKVMSRRNCIEAHHPQFKYHSQFLRAYQGQPKFGLTWLGSLSHDDADQLFHADTYFEKFFRENEELLRNSFVFFMGDHGIRFGNTLNTRLGQRELSNPFLLMTIPERLRQNQQLLSNLNANSHQLLTHFDLHATFVDILKNAFHSNFSSFDFEAVLHPNNNNATSILRPLGPYGDRTCKNIPVPSAYCLCEYEKRNLKDLENYKDLGIAGAGFINKLLIKEKIEELCEKVVLKKIESIEVFEPENATQLYDVVFTVTPNDAKFKMTIKRLGTSFPYKHLHSGVVDRLNKYGSSVKE</sequence>
<reference evidence="3" key="1">
    <citation type="submission" date="2024-02" db="UniProtKB">
        <authorList>
            <consortium name="WormBaseParasite"/>
        </authorList>
    </citation>
    <scope>IDENTIFICATION</scope>
</reference>
<evidence type="ECO:0000313" key="3">
    <source>
        <dbReference type="WBParaSite" id="MBELARI_LOCUS20757"/>
    </source>
</evidence>
<evidence type="ECO:0000256" key="1">
    <source>
        <dbReference type="SAM" id="Phobius"/>
    </source>
</evidence>
<keyword evidence="1" id="KW-0812">Transmembrane</keyword>
<dbReference type="CDD" id="cd16021">
    <property type="entry name" value="ALP_like"/>
    <property type="match status" value="1"/>
</dbReference>
<dbReference type="WBParaSite" id="MBELARI_LOCUS20757">
    <property type="protein sequence ID" value="MBELARI_LOCUS20757"/>
    <property type="gene ID" value="MBELARI_LOCUS20757"/>
</dbReference>
<feature type="transmembrane region" description="Helical" evidence="1">
    <location>
        <begin position="7"/>
        <end position="25"/>
    </location>
</feature>
<dbReference type="InterPro" id="IPR017850">
    <property type="entry name" value="Alkaline_phosphatase_core_sf"/>
</dbReference>
<dbReference type="SUPFAM" id="SSF53649">
    <property type="entry name" value="Alkaline phosphatase-like"/>
    <property type="match status" value="1"/>
</dbReference>
<dbReference type="PANTHER" id="PTHR10974">
    <property type="entry name" value="FI08016P-RELATED"/>
    <property type="match status" value="1"/>
</dbReference>
<dbReference type="GO" id="GO:0005615">
    <property type="term" value="C:extracellular space"/>
    <property type="evidence" value="ECO:0007669"/>
    <property type="project" value="TreeGrafter"/>
</dbReference>
<organism evidence="2 3">
    <name type="scientific">Mesorhabditis belari</name>
    <dbReference type="NCBI Taxonomy" id="2138241"/>
    <lineage>
        <taxon>Eukaryota</taxon>
        <taxon>Metazoa</taxon>
        <taxon>Ecdysozoa</taxon>
        <taxon>Nematoda</taxon>
        <taxon>Chromadorea</taxon>
        <taxon>Rhabditida</taxon>
        <taxon>Rhabditina</taxon>
        <taxon>Rhabditomorpha</taxon>
        <taxon>Rhabditoidea</taxon>
        <taxon>Rhabditidae</taxon>
        <taxon>Mesorhabditinae</taxon>
        <taxon>Mesorhabditis</taxon>
    </lineage>
</organism>
<dbReference type="Pfam" id="PF02995">
    <property type="entry name" value="DUF229"/>
    <property type="match status" value="1"/>
</dbReference>
<dbReference type="Proteomes" id="UP000887575">
    <property type="component" value="Unassembled WGS sequence"/>
</dbReference>
<dbReference type="InterPro" id="IPR004245">
    <property type="entry name" value="DUF229"/>
</dbReference>